<dbReference type="GO" id="GO:0003677">
    <property type="term" value="F:DNA binding"/>
    <property type="evidence" value="ECO:0007669"/>
    <property type="project" value="UniProtKB-KW"/>
</dbReference>
<evidence type="ECO:0000256" key="3">
    <source>
        <dbReference type="ARBA" id="ARBA00023125"/>
    </source>
</evidence>
<dbReference type="InterPro" id="IPR003115">
    <property type="entry name" value="ParB_N"/>
</dbReference>
<dbReference type="SMART" id="SM00470">
    <property type="entry name" value="ParB"/>
    <property type="match status" value="1"/>
</dbReference>
<dbReference type="Proteomes" id="UP000034923">
    <property type="component" value="Unassembled WGS sequence"/>
</dbReference>
<comment type="similarity">
    <text evidence="1">Belongs to the ParB family.</text>
</comment>
<dbReference type="Pfam" id="PF17762">
    <property type="entry name" value="HTH_ParB"/>
    <property type="match status" value="1"/>
</dbReference>
<comment type="caution">
    <text evidence="6">The sequence shown here is derived from an EMBL/GenBank/DDBJ whole genome shotgun (WGS) entry which is preliminary data.</text>
</comment>
<evidence type="ECO:0000313" key="7">
    <source>
        <dbReference type="Proteomes" id="UP000034923"/>
    </source>
</evidence>
<dbReference type="Pfam" id="PF02195">
    <property type="entry name" value="ParB_N"/>
    <property type="match status" value="1"/>
</dbReference>
<feature type="compositionally biased region" description="Basic and acidic residues" evidence="4">
    <location>
        <begin position="313"/>
        <end position="324"/>
    </location>
</feature>
<dbReference type="NCBIfam" id="TIGR00180">
    <property type="entry name" value="parB_part"/>
    <property type="match status" value="1"/>
</dbReference>
<dbReference type="InterPro" id="IPR057240">
    <property type="entry name" value="ParB_dimer_C"/>
</dbReference>
<proteinExistence type="inferred from homology"/>
<dbReference type="EMBL" id="LBQE01000014">
    <property type="protein sequence ID" value="KKP72047.1"/>
    <property type="molecule type" value="Genomic_DNA"/>
</dbReference>
<protein>
    <submittedName>
        <fullName evidence="6">ParB-like protein partition protein</fullName>
    </submittedName>
</protein>
<dbReference type="Pfam" id="PF23552">
    <property type="entry name" value="ParB_C"/>
    <property type="match status" value="1"/>
</dbReference>
<reference evidence="6 7" key="1">
    <citation type="journal article" date="2015" name="Nature">
        <title>rRNA introns, odd ribosomes, and small enigmatic genomes across a large radiation of phyla.</title>
        <authorList>
            <person name="Brown C.T."/>
            <person name="Hug L.A."/>
            <person name="Thomas B.C."/>
            <person name="Sharon I."/>
            <person name="Castelle C.J."/>
            <person name="Singh A."/>
            <person name="Wilkins M.J."/>
            <person name="Williams K.H."/>
            <person name="Banfield J.F."/>
        </authorList>
    </citation>
    <scope>NUCLEOTIDE SEQUENCE [LARGE SCALE GENOMIC DNA]</scope>
</reference>
<gene>
    <name evidence="6" type="ORF">UR70_C0014G0002</name>
</gene>
<dbReference type="FunFam" id="3.90.1530.30:FF:000001">
    <property type="entry name" value="Chromosome partitioning protein ParB"/>
    <property type="match status" value="1"/>
</dbReference>
<dbReference type="FunFam" id="1.10.10.2830:FF:000001">
    <property type="entry name" value="Chromosome partitioning protein ParB"/>
    <property type="match status" value="1"/>
</dbReference>
<dbReference type="InterPro" id="IPR041468">
    <property type="entry name" value="HTH_ParB/Spo0J"/>
</dbReference>
<dbReference type="InterPro" id="IPR004437">
    <property type="entry name" value="ParB/RepB/Spo0J"/>
</dbReference>
<feature type="domain" description="ParB-like N-terminal" evidence="5">
    <location>
        <begin position="10"/>
        <end position="109"/>
    </location>
</feature>
<dbReference type="SUPFAM" id="SSF109709">
    <property type="entry name" value="KorB DNA-binding domain-like"/>
    <property type="match status" value="1"/>
</dbReference>
<dbReference type="InterPro" id="IPR050336">
    <property type="entry name" value="Chromosome_partition/occlusion"/>
</dbReference>
<dbReference type="InterPro" id="IPR036086">
    <property type="entry name" value="ParB/Sulfiredoxin_sf"/>
</dbReference>
<accession>A0A0G0EXY1</accession>
<evidence type="ECO:0000256" key="4">
    <source>
        <dbReference type="SAM" id="MobiDB-lite"/>
    </source>
</evidence>
<keyword evidence="3" id="KW-0238">DNA-binding</keyword>
<dbReference type="GO" id="GO:0007059">
    <property type="term" value="P:chromosome segregation"/>
    <property type="evidence" value="ECO:0007669"/>
    <property type="project" value="UniProtKB-KW"/>
</dbReference>
<dbReference type="Gene3D" id="3.90.1530.30">
    <property type="match status" value="1"/>
</dbReference>
<dbReference type="PANTHER" id="PTHR33375:SF1">
    <property type="entry name" value="CHROMOSOME-PARTITIONING PROTEIN PARB-RELATED"/>
    <property type="match status" value="1"/>
</dbReference>
<dbReference type="GO" id="GO:0005694">
    <property type="term" value="C:chromosome"/>
    <property type="evidence" value="ECO:0007669"/>
    <property type="project" value="TreeGrafter"/>
</dbReference>
<dbReference type="PATRIC" id="fig|1618740.3.peg.452"/>
<keyword evidence="2" id="KW-0159">Chromosome partition</keyword>
<dbReference type="AlphaFoldDB" id="A0A0G0EXY1"/>
<dbReference type="CDD" id="cd16393">
    <property type="entry name" value="SPO0J_N"/>
    <property type="match status" value="1"/>
</dbReference>
<evidence type="ECO:0000259" key="5">
    <source>
        <dbReference type="SMART" id="SM00470"/>
    </source>
</evidence>
<dbReference type="SUPFAM" id="SSF110849">
    <property type="entry name" value="ParB/Sulfiredoxin"/>
    <property type="match status" value="1"/>
</dbReference>
<dbReference type="Gene3D" id="1.10.10.2830">
    <property type="match status" value="1"/>
</dbReference>
<dbReference type="PANTHER" id="PTHR33375">
    <property type="entry name" value="CHROMOSOME-PARTITIONING PROTEIN PARB-RELATED"/>
    <property type="match status" value="1"/>
</dbReference>
<evidence type="ECO:0000313" key="6">
    <source>
        <dbReference type="EMBL" id="KKP72047.1"/>
    </source>
</evidence>
<name>A0A0G0EXY1_9BACT</name>
<evidence type="ECO:0000256" key="2">
    <source>
        <dbReference type="ARBA" id="ARBA00022829"/>
    </source>
</evidence>
<evidence type="ECO:0000256" key="1">
    <source>
        <dbReference type="ARBA" id="ARBA00006295"/>
    </source>
</evidence>
<sequence>MSSLYSNSIFWIDTDKVKPNPYQPRRDFDETRLQNLADSIKQYGVLQPLTVSRVEVEKNDGGITTEYELIAGERRLRAAKLAQVSQVPVIIRVGDTSMMKLELAIIENLQREDLNSVDRARAFSRLVEEFKFTHNEIAKKIGRSREYVSNTLRILSLSEEILSALSEGKITEGHTRPILMLVDHPEEQMVLFKEILYKKITVREAERLARKIAYDRVRKKEFMPDPEITELEEEFQDKLGTRVHIDRKELGGQIKIDFFSIEDLRTILDSINKSTSEKKPEEMLQNFINKNNSGQKNEEDSSGTPASFPLAGEDDRTKNEIKEDDSKLYDISNFSI</sequence>
<feature type="region of interest" description="Disordered" evidence="4">
    <location>
        <begin position="288"/>
        <end position="324"/>
    </location>
</feature>
<organism evidence="6 7">
    <name type="scientific">Candidatus Nomurabacteria bacterium GW2011_GWB1_35_20</name>
    <dbReference type="NCBI Taxonomy" id="1618740"/>
    <lineage>
        <taxon>Bacteria</taxon>
        <taxon>Candidatus Nomuraibacteriota</taxon>
    </lineage>
</organism>